<evidence type="ECO:0000259" key="1">
    <source>
        <dbReference type="PROSITE" id="PS50011"/>
    </source>
</evidence>
<dbReference type="GeneID" id="87818326"/>
<dbReference type="InterPro" id="IPR011009">
    <property type="entry name" value="Kinase-like_dom_sf"/>
</dbReference>
<gene>
    <name evidence="2" type="ORF">C8A04DRAFT_31299</name>
</gene>
<protein>
    <recommendedName>
        <fullName evidence="1">Protein kinase domain-containing protein</fullName>
    </recommendedName>
</protein>
<sequence length="263" mass="28534">MRHPLLVNGQVQVLGQTLNSVIYAVATDNPTTHLAKDSPTVLKGGTVWYEGREALGPNKPADETDTVLRKEAAMYTALGPRPRILRFVALEEAVLPGGGIDDPRSVGEGEGEVRKKKAWGLRLERASVGGSIRERIRGTAVLKQLPAPAPAPDVLTRLTPAAQFAEGVAHIHACGIIWGDLSTRNALWFDDGVESGSGKGTKGLLKLCDFADSEFFADYSTEWYDCESRYCRPGSTRPHRQQPPGQTLEWEISALGSAVYEIV</sequence>
<proteinExistence type="predicted"/>
<organism evidence="2 3">
    <name type="scientific">Dichotomopilus funicola</name>
    <dbReference type="NCBI Taxonomy" id="1934379"/>
    <lineage>
        <taxon>Eukaryota</taxon>
        <taxon>Fungi</taxon>
        <taxon>Dikarya</taxon>
        <taxon>Ascomycota</taxon>
        <taxon>Pezizomycotina</taxon>
        <taxon>Sordariomycetes</taxon>
        <taxon>Sordariomycetidae</taxon>
        <taxon>Sordariales</taxon>
        <taxon>Chaetomiaceae</taxon>
        <taxon>Dichotomopilus</taxon>
    </lineage>
</organism>
<comment type="caution">
    <text evidence="2">The sequence shown here is derived from an EMBL/GenBank/DDBJ whole genome shotgun (WGS) entry which is preliminary data.</text>
</comment>
<dbReference type="InterPro" id="IPR000719">
    <property type="entry name" value="Prot_kinase_dom"/>
</dbReference>
<keyword evidence="3" id="KW-1185">Reference proteome</keyword>
<dbReference type="EMBL" id="MU853617">
    <property type="protein sequence ID" value="KAK4141092.1"/>
    <property type="molecule type" value="Genomic_DNA"/>
</dbReference>
<evidence type="ECO:0000313" key="3">
    <source>
        <dbReference type="Proteomes" id="UP001302676"/>
    </source>
</evidence>
<name>A0AAN6UXN9_9PEZI</name>
<dbReference type="Gene3D" id="1.10.510.10">
    <property type="entry name" value="Transferase(Phosphotransferase) domain 1"/>
    <property type="match status" value="1"/>
</dbReference>
<reference evidence="2" key="1">
    <citation type="journal article" date="2023" name="Mol. Phylogenet. Evol.">
        <title>Genome-scale phylogeny and comparative genomics of the fungal order Sordariales.</title>
        <authorList>
            <person name="Hensen N."/>
            <person name="Bonometti L."/>
            <person name="Westerberg I."/>
            <person name="Brannstrom I.O."/>
            <person name="Guillou S."/>
            <person name="Cros-Aarteil S."/>
            <person name="Calhoun S."/>
            <person name="Haridas S."/>
            <person name="Kuo A."/>
            <person name="Mondo S."/>
            <person name="Pangilinan J."/>
            <person name="Riley R."/>
            <person name="LaButti K."/>
            <person name="Andreopoulos B."/>
            <person name="Lipzen A."/>
            <person name="Chen C."/>
            <person name="Yan M."/>
            <person name="Daum C."/>
            <person name="Ng V."/>
            <person name="Clum A."/>
            <person name="Steindorff A."/>
            <person name="Ohm R.A."/>
            <person name="Martin F."/>
            <person name="Silar P."/>
            <person name="Natvig D.O."/>
            <person name="Lalanne C."/>
            <person name="Gautier V."/>
            <person name="Ament-Velasquez S.L."/>
            <person name="Kruys A."/>
            <person name="Hutchinson M.I."/>
            <person name="Powell A.J."/>
            <person name="Barry K."/>
            <person name="Miller A.N."/>
            <person name="Grigoriev I.V."/>
            <person name="Debuchy R."/>
            <person name="Gladieux P."/>
            <person name="Hiltunen Thoren M."/>
            <person name="Johannesson H."/>
        </authorList>
    </citation>
    <scope>NUCLEOTIDE SEQUENCE</scope>
    <source>
        <strain evidence="2">CBS 141.50</strain>
    </source>
</reference>
<reference evidence="2" key="2">
    <citation type="submission" date="2023-05" db="EMBL/GenBank/DDBJ databases">
        <authorList>
            <consortium name="Lawrence Berkeley National Laboratory"/>
            <person name="Steindorff A."/>
            <person name="Hensen N."/>
            <person name="Bonometti L."/>
            <person name="Westerberg I."/>
            <person name="Brannstrom I.O."/>
            <person name="Guillou S."/>
            <person name="Cros-Aarteil S."/>
            <person name="Calhoun S."/>
            <person name="Haridas S."/>
            <person name="Kuo A."/>
            <person name="Mondo S."/>
            <person name="Pangilinan J."/>
            <person name="Riley R."/>
            <person name="Labutti K."/>
            <person name="Andreopoulos B."/>
            <person name="Lipzen A."/>
            <person name="Chen C."/>
            <person name="Yanf M."/>
            <person name="Daum C."/>
            <person name="Ng V."/>
            <person name="Clum A."/>
            <person name="Ohm R."/>
            <person name="Martin F."/>
            <person name="Silar P."/>
            <person name="Natvig D."/>
            <person name="Lalanne C."/>
            <person name="Gautier V."/>
            <person name="Ament-Velasquez S.L."/>
            <person name="Kruys A."/>
            <person name="Hutchinson M.I."/>
            <person name="Powell A.J."/>
            <person name="Barry K."/>
            <person name="Miller A.N."/>
            <person name="Grigoriev I.V."/>
            <person name="Debuchy R."/>
            <person name="Gladieux P."/>
            <person name="Thoren M.H."/>
            <person name="Johannesson H."/>
        </authorList>
    </citation>
    <scope>NUCLEOTIDE SEQUENCE</scope>
    <source>
        <strain evidence="2">CBS 141.50</strain>
    </source>
</reference>
<dbReference type="SUPFAM" id="SSF56112">
    <property type="entry name" value="Protein kinase-like (PK-like)"/>
    <property type="match status" value="1"/>
</dbReference>
<dbReference type="RefSeq" id="XP_062634463.1">
    <property type="nucleotide sequence ID" value="XM_062781713.1"/>
</dbReference>
<dbReference type="Proteomes" id="UP001302676">
    <property type="component" value="Unassembled WGS sequence"/>
</dbReference>
<evidence type="ECO:0000313" key="2">
    <source>
        <dbReference type="EMBL" id="KAK4141092.1"/>
    </source>
</evidence>
<dbReference type="PROSITE" id="PS50011">
    <property type="entry name" value="PROTEIN_KINASE_DOM"/>
    <property type="match status" value="1"/>
</dbReference>
<dbReference type="AlphaFoldDB" id="A0AAN6UXN9"/>
<feature type="domain" description="Protein kinase" evidence="1">
    <location>
        <begin position="8"/>
        <end position="263"/>
    </location>
</feature>
<dbReference type="GO" id="GO:0004672">
    <property type="term" value="F:protein kinase activity"/>
    <property type="evidence" value="ECO:0007669"/>
    <property type="project" value="InterPro"/>
</dbReference>
<accession>A0AAN6UXN9</accession>
<dbReference type="GO" id="GO:0005524">
    <property type="term" value="F:ATP binding"/>
    <property type="evidence" value="ECO:0007669"/>
    <property type="project" value="InterPro"/>
</dbReference>